<dbReference type="Gene3D" id="3.40.50.1010">
    <property type="entry name" value="5'-nuclease"/>
    <property type="match status" value="1"/>
</dbReference>
<dbReference type="EMBL" id="LIXN01000008">
    <property type="protein sequence ID" value="KQH82496.1"/>
    <property type="molecule type" value="Genomic_DNA"/>
</dbReference>
<dbReference type="EMBL" id="FOIW01000001">
    <property type="protein sequence ID" value="SEV89708.1"/>
    <property type="molecule type" value="Genomic_DNA"/>
</dbReference>
<dbReference type="PANTHER" id="PTHR39677">
    <property type="entry name" value="RIBONUCLEASE VAPC6"/>
    <property type="match status" value="1"/>
</dbReference>
<feature type="domain" description="PIN" evidence="1">
    <location>
        <begin position="4"/>
        <end position="142"/>
    </location>
</feature>
<dbReference type="SUPFAM" id="SSF88723">
    <property type="entry name" value="PIN domain-like"/>
    <property type="match status" value="1"/>
</dbReference>
<dbReference type="Pfam" id="PF01850">
    <property type="entry name" value="PIN"/>
    <property type="match status" value="1"/>
</dbReference>
<dbReference type="EMBL" id="CP015105">
    <property type="protein sequence ID" value="ASJ12502.1"/>
    <property type="molecule type" value="Genomic_DNA"/>
</dbReference>
<gene>
    <name evidence="2" type="ORF">A3L14_06175</name>
    <name evidence="3" type="ORF">AMR53_06065</name>
    <name evidence="4" type="ORF">SAMN05216170_0720</name>
</gene>
<dbReference type="Proteomes" id="UP000182125">
    <property type="component" value="Unassembled WGS sequence"/>
</dbReference>
<dbReference type="AlphaFoldDB" id="A0A0Q2UP68"/>
<dbReference type="KEGG" id="ttd:A3L14_06175"/>
<dbReference type="InterPro" id="IPR002716">
    <property type="entry name" value="PIN_dom"/>
</dbReference>
<dbReference type="STRING" id="277988.SAMN05216170_0720"/>
<dbReference type="InterPro" id="IPR029060">
    <property type="entry name" value="PIN-like_dom_sf"/>
</dbReference>
<keyword evidence="7" id="KW-1185">Reference proteome</keyword>
<sequence length="150" mass="16657">MRTYIDANIIYNFLFTTSLTPRARGILTSEDELVISPISINEAVYVSFRKLAKEKRGISNIYDVKRFVKTTDGLKLIETAFSMVLGLIGDAGIDILPDEDRAEIIKEVVAMYGLLPSDATILATCIKHGIPRIATFDSDFEGINAIEVIR</sequence>
<reference evidence="4 6" key="3">
    <citation type="submission" date="2016-10" db="EMBL/GenBank/DDBJ databases">
        <authorList>
            <person name="de Groot N.N."/>
        </authorList>
    </citation>
    <scope>NUCLEOTIDE SEQUENCE [LARGE SCALE GENOMIC DNA]</scope>
    <source>
        <strain evidence="4 6">OGL-20</strain>
    </source>
</reference>
<dbReference type="PANTHER" id="PTHR39677:SF4">
    <property type="entry name" value="RIBONUCLEASE VAPC6"/>
    <property type="match status" value="1"/>
</dbReference>
<evidence type="ECO:0000313" key="3">
    <source>
        <dbReference type="EMBL" id="KQH82496.1"/>
    </source>
</evidence>
<reference evidence="2 7" key="2">
    <citation type="submission" date="2016-04" db="EMBL/GenBank/DDBJ databases">
        <title>Complete genome sequence of Thermococcus thioreducens type strain OGL-20P.</title>
        <authorList>
            <person name="Oger P.M."/>
        </authorList>
    </citation>
    <scope>NUCLEOTIDE SEQUENCE [LARGE SCALE GENOMIC DNA]</scope>
    <source>
        <strain evidence="2 7">OGL-20P</strain>
    </source>
</reference>
<dbReference type="PATRIC" id="fig|277988.4.peg.1272"/>
<evidence type="ECO:0000313" key="5">
    <source>
        <dbReference type="Proteomes" id="UP000051862"/>
    </source>
</evidence>
<protein>
    <recommendedName>
        <fullName evidence="1">PIN domain-containing protein</fullName>
    </recommendedName>
</protein>
<evidence type="ECO:0000313" key="4">
    <source>
        <dbReference type="EMBL" id="SEV89708.1"/>
    </source>
</evidence>
<evidence type="ECO:0000313" key="6">
    <source>
        <dbReference type="Proteomes" id="UP000182125"/>
    </source>
</evidence>
<name>A0A0Q2UP68_9EURY</name>
<accession>A0A0Q2UP68</accession>
<organism evidence="3 5">
    <name type="scientific">Thermococcus thioreducens</name>
    <dbReference type="NCBI Taxonomy" id="277988"/>
    <lineage>
        <taxon>Archaea</taxon>
        <taxon>Methanobacteriati</taxon>
        <taxon>Methanobacteriota</taxon>
        <taxon>Thermococci</taxon>
        <taxon>Thermococcales</taxon>
        <taxon>Thermococcaceae</taxon>
        <taxon>Thermococcus</taxon>
    </lineage>
</organism>
<dbReference type="Proteomes" id="UP000250136">
    <property type="component" value="Chromosome"/>
</dbReference>
<reference evidence="3 5" key="1">
    <citation type="submission" date="2015-08" db="EMBL/GenBank/DDBJ databases">
        <title>Thermococcus thioreducens DSM 14981 genome sequencing.</title>
        <authorList>
            <person name="Hong S.-J."/>
            <person name="Kim M.-C."/>
            <person name="Shin J.-H."/>
        </authorList>
    </citation>
    <scope>NUCLEOTIDE SEQUENCE [LARGE SCALE GENOMIC DNA]</scope>
    <source>
        <strain evidence="3 5">DSM 14981</strain>
    </source>
</reference>
<proteinExistence type="predicted"/>
<dbReference type="Proteomes" id="UP000051862">
    <property type="component" value="Unassembled WGS sequence"/>
</dbReference>
<evidence type="ECO:0000313" key="7">
    <source>
        <dbReference type="Proteomes" id="UP000250136"/>
    </source>
</evidence>
<evidence type="ECO:0000313" key="2">
    <source>
        <dbReference type="EMBL" id="ASJ12502.1"/>
    </source>
</evidence>
<evidence type="ECO:0000259" key="1">
    <source>
        <dbReference type="Pfam" id="PF01850"/>
    </source>
</evidence>